<accession>A0A255IK53</accession>
<dbReference type="Proteomes" id="UP000216411">
    <property type="component" value="Unassembled WGS sequence"/>
</dbReference>
<feature type="transmembrane region" description="Helical" evidence="1">
    <location>
        <begin position="97"/>
        <end position="117"/>
    </location>
</feature>
<reference evidence="3" key="3">
    <citation type="submission" date="2018-07" db="EMBL/GenBank/DDBJ databases">
        <authorList>
            <person name="Quirk P.G."/>
            <person name="Krulwich T.A."/>
        </authorList>
    </citation>
    <scope>NUCLEOTIDE SEQUENCE</scope>
    <source>
        <strain evidence="3">CCRI-19302</strain>
    </source>
</reference>
<evidence type="ECO:0000313" key="3">
    <source>
        <dbReference type="EMBL" id="RDY32261.1"/>
    </source>
</evidence>
<gene>
    <name evidence="2" type="ORF">C8E03_106214</name>
    <name evidence="3" type="ORF">CG710_004565</name>
</gene>
<organism evidence="3 4">
    <name type="scientific">Lachnotalea glycerini</name>
    <dbReference type="NCBI Taxonomy" id="1763509"/>
    <lineage>
        <taxon>Bacteria</taxon>
        <taxon>Bacillati</taxon>
        <taxon>Bacillota</taxon>
        <taxon>Clostridia</taxon>
        <taxon>Lachnospirales</taxon>
        <taxon>Lachnospiraceae</taxon>
        <taxon>Lachnotalea</taxon>
    </lineage>
</organism>
<protein>
    <submittedName>
        <fullName evidence="3">Uncharacterized protein</fullName>
    </submittedName>
</protein>
<dbReference type="EMBL" id="NOKA02000004">
    <property type="protein sequence ID" value="RDY32261.1"/>
    <property type="molecule type" value="Genomic_DNA"/>
</dbReference>
<keyword evidence="1" id="KW-0812">Transmembrane</keyword>
<evidence type="ECO:0000313" key="5">
    <source>
        <dbReference type="Proteomes" id="UP000247523"/>
    </source>
</evidence>
<proteinExistence type="predicted"/>
<sequence>MEDKTDIVIDPAVLNERTTTYSSLTDINGTNVFSNAFQEKVREYNEQENQNYVVIQEKVFVKQLNSSSDVYEIVKNEMFSNSEIKVLKGASTSEAKGIGFAIPIIGIAIVILILIMFRYIEKRRRKWASHDVDTYVYE</sequence>
<reference evidence="2 5" key="2">
    <citation type="submission" date="2018-05" db="EMBL/GenBank/DDBJ databases">
        <title>Genomic Encyclopedia of Type Strains, Phase IV (KMG-IV): sequencing the most valuable type-strain genomes for metagenomic binning, comparative biology and taxonomic classification.</title>
        <authorList>
            <person name="Goeker M."/>
        </authorList>
    </citation>
    <scope>NUCLEOTIDE SEQUENCE [LARGE SCALE GENOMIC DNA]</scope>
    <source>
        <strain evidence="2 5">DSM 28816</strain>
    </source>
</reference>
<evidence type="ECO:0000256" key="1">
    <source>
        <dbReference type="SAM" id="Phobius"/>
    </source>
</evidence>
<dbReference type="Proteomes" id="UP000247523">
    <property type="component" value="Unassembled WGS sequence"/>
</dbReference>
<comment type="caution">
    <text evidence="3">The sequence shown here is derived from an EMBL/GenBank/DDBJ whole genome shotgun (WGS) entry which is preliminary data.</text>
</comment>
<reference evidence="3 4" key="1">
    <citation type="journal article" date="2017" name="Genome Announc.">
        <title>Draft Genome Sequence of a Sporulating and Motile Strain of Lachnotalea glycerini Isolated from Water in Quebec City, Canada.</title>
        <authorList>
            <person name="Maheux A.F."/>
            <person name="Boudreau D.K."/>
            <person name="Berube E."/>
            <person name="Boissinot M."/>
            <person name="Raymond F."/>
            <person name="Brodeur S."/>
            <person name="Corbeil J."/>
            <person name="Isabel S."/>
            <person name="Omar R.F."/>
            <person name="Bergeron M.G."/>
        </authorList>
    </citation>
    <scope>NUCLEOTIDE SEQUENCE [LARGE SCALE GENOMIC DNA]</scope>
    <source>
        <strain evidence="3 4">CCRI-19302</strain>
    </source>
</reference>
<name>A0A255IK53_9FIRM</name>
<dbReference type="OrthoDB" id="10004844at2"/>
<evidence type="ECO:0000313" key="2">
    <source>
        <dbReference type="EMBL" id="PXV89562.1"/>
    </source>
</evidence>
<dbReference type="RefSeq" id="WP_094376717.1">
    <property type="nucleotide sequence ID" value="NZ_NOKA02000004.1"/>
</dbReference>
<dbReference type="AlphaFoldDB" id="A0A255IK53"/>
<dbReference type="EMBL" id="QICS01000006">
    <property type="protein sequence ID" value="PXV89562.1"/>
    <property type="molecule type" value="Genomic_DNA"/>
</dbReference>
<keyword evidence="1" id="KW-0472">Membrane</keyword>
<evidence type="ECO:0000313" key="4">
    <source>
        <dbReference type="Proteomes" id="UP000216411"/>
    </source>
</evidence>
<keyword evidence="1" id="KW-1133">Transmembrane helix</keyword>
<keyword evidence="4" id="KW-1185">Reference proteome</keyword>